<keyword evidence="3" id="KW-0597">Phosphoprotein</keyword>
<dbReference type="PANTHER" id="PTHR45436">
    <property type="entry name" value="SENSOR HISTIDINE KINASE YKOH"/>
    <property type="match status" value="1"/>
</dbReference>
<dbReference type="GO" id="GO:0000160">
    <property type="term" value="P:phosphorelay signal transduction system"/>
    <property type="evidence" value="ECO:0007669"/>
    <property type="project" value="TreeGrafter"/>
</dbReference>
<evidence type="ECO:0000256" key="2">
    <source>
        <dbReference type="ARBA" id="ARBA00012438"/>
    </source>
</evidence>
<evidence type="ECO:0000313" key="9">
    <source>
        <dbReference type="Proteomes" id="UP000053669"/>
    </source>
</evidence>
<reference evidence="8 9" key="1">
    <citation type="submission" date="2015-10" db="EMBL/GenBank/DDBJ databases">
        <title>Draft genome sequence of Streptomyces canus DSM 40017, type strain for the species Streptomyces canus.</title>
        <authorList>
            <person name="Ruckert C."/>
            <person name="Winkler A."/>
            <person name="Kalinowski J."/>
            <person name="Kampfer P."/>
            <person name="Glaeser S."/>
        </authorList>
    </citation>
    <scope>NUCLEOTIDE SEQUENCE [LARGE SCALE GENOMIC DNA]</scope>
    <source>
        <strain evidence="8 9">DSM 40017</strain>
    </source>
</reference>
<keyword evidence="5 8" id="KW-0418">Kinase</keyword>
<dbReference type="EC" id="2.7.13.3" evidence="2"/>
<dbReference type="Gene3D" id="3.30.565.10">
    <property type="entry name" value="Histidine kinase-like ATPase, C-terminal domain"/>
    <property type="match status" value="1"/>
</dbReference>
<proteinExistence type="predicted"/>
<evidence type="ECO:0000256" key="5">
    <source>
        <dbReference type="ARBA" id="ARBA00022777"/>
    </source>
</evidence>
<comment type="catalytic activity">
    <reaction evidence="1">
        <text>ATP + protein L-histidine = ADP + protein N-phospho-L-histidine.</text>
        <dbReference type="EC" id="2.7.13.3"/>
    </reaction>
</comment>
<dbReference type="RefSeq" id="WP_057613124.1">
    <property type="nucleotide sequence ID" value="NZ_JBEXNU010000016.1"/>
</dbReference>
<dbReference type="InterPro" id="IPR050428">
    <property type="entry name" value="TCS_sensor_his_kinase"/>
</dbReference>
<name>A0A124I0K7_9ACTN</name>
<dbReference type="GO" id="GO:0005886">
    <property type="term" value="C:plasma membrane"/>
    <property type="evidence" value="ECO:0007669"/>
    <property type="project" value="TreeGrafter"/>
</dbReference>
<evidence type="ECO:0000256" key="4">
    <source>
        <dbReference type="ARBA" id="ARBA00022679"/>
    </source>
</evidence>
<dbReference type="Pfam" id="PF02518">
    <property type="entry name" value="HATPase_c"/>
    <property type="match status" value="1"/>
</dbReference>
<keyword evidence="4" id="KW-0808">Transferase</keyword>
<comment type="caution">
    <text evidence="8">The sequence shown here is derived from an EMBL/GenBank/DDBJ whole genome shotgun (WGS) entry which is preliminary data.</text>
</comment>
<organism evidence="8 9">
    <name type="scientific">Streptomyces canus</name>
    <dbReference type="NCBI Taxonomy" id="58343"/>
    <lineage>
        <taxon>Bacteria</taxon>
        <taxon>Bacillati</taxon>
        <taxon>Actinomycetota</taxon>
        <taxon>Actinomycetes</taxon>
        <taxon>Kitasatosporales</taxon>
        <taxon>Streptomycetaceae</taxon>
        <taxon>Streptomyces</taxon>
        <taxon>Streptomyces aurantiacus group</taxon>
    </lineage>
</organism>
<evidence type="ECO:0000256" key="1">
    <source>
        <dbReference type="ARBA" id="ARBA00000085"/>
    </source>
</evidence>
<accession>A0A124I0K7</accession>
<dbReference type="Proteomes" id="UP000053669">
    <property type="component" value="Unassembled WGS sequence"/>
</dbReference>
<dbReference type="EMBL" id="LMWU01000001">
    <property type="protein sequence ID" value="KUN74576.1"/>
    <property type="molecule type" value="Genomic_DNA"/>
</dbReference>
<dbReference type="InterPro" id="IPR036890">
    <property type="entry name" value="HATPase_C_sf"/>
</dbReference>
<feature type="region of interest" description="Disordered" evidence="6">
    <location>
        <begin position="333"/>
        <end position="365"/>
    </location>
</feature>
<evidence type="ECO:0000313" key="8">
    <source>
        <dbReference type="EMBL" id="KUN74576.1"/>
    </source>
</evidence>
<protein>
    <recommendedName>
        <fullName evidence="2">histidine kinase</fullName>
        <ecNumber evidence="2">2.7.13.3</ecNumber>
    </recommendedName>
</protein>
<evidence type="ECO:0000259" key="7">
    <source>
        <dbReference type="Pfam" id="PF02518"/>
    </source>
</evidence>
<dbReference type="GO" id="GO:0004673">
    <property type="term" value="F:protein histidine kinase activity"/>
    <property type="evidence" value="ECO:0007669"/>
    <property type="project" value="UniProtKB-EC"/>
</dbReference>
<dbReference type="InterPro" id="IPR003594">
    <property type="entry name" value="HATPase_dom"/>
</dbReference>
<sequence length="395" mass="41733">MTSLFEDPLLWILLVVLIAAIFAVMRARRTNIQLRANNNKLHGDVASVRGQLAELQTTYSSVSARHAADLEEVRKDAESATKATLKSAVGTLATLAEEQLALLDGLQQKYGDDHAVLGDLMLVDHTGSQFSRRTKGISVLCGGWLGRRDRDASVYDVARSAQGRIRDFERVKVHSQANVAITSRAVEPVAMVLAELLDNATKYSAPGTPVEINIQAVPTGICLIVDDAGLGMDQETKARAASLLTTGGSVDITSLGDPPKFGFALSGKLAAHYGFHVSVDAVSPYGGVRAVIRVPENLLTADVPAPAPVELDEHEGEPAAAKPTPVASLVVGQTAGGLPKRRRRRNGSVSVVASPGADVPDLDAAGEETASRLKAFARGTLLGRDSDNTEGPQNQ</sequence>
<evidence type="ECO:0000256" key="3">
    <source>
        <dbReference type="ARBA" id="ARBA00022553"/>
    </source>
</evidence>
<feature type="domain" description="Histidine kinase/HSP90-like ATPase" evidence="7">
    <location>
        <begin position="189"/>
        <end position="296"/>
    </location>
</feature>
<dbReference type="AlphaFoldDB" id="A0A124I0K7"/>
<gene>
    <name evidence="8" type="ORF">AQJ46_03315</name>
</gene>
<evidence type="ECO:0000256" key="6">
    <source>
        <dbReference type="SAM" id="MobiDB-lite"/>
    </source>
</evidence>
<dbReference type="STRING" id="58343.AQJ46_03315"/>
<dbReference type="PANTHER" id="PTHR45436:SF5">
    <property type="entry name" value="SENSOR HISTIDINE KINASE TRCS"/>
    <property type="match status" value="1"/>
</dbReference>
<dbReference type="SUPFAM" id="SSF55874">
    <property type="entry name" value="ATPase domain of HSP90 chaperone/DNA topoisomerase II/histidine kinase"/>
    <property type="match status" value="1"/>
</dbReference>